<evidence type="ECO:0000313" key="9">
    <source>
        <dbReference type="Proteomes" id="UP000265631"/>
    </source>
</evidence>
<gene>
    <name evidence="8" type="ORF">FIE12Z_10752</name>
</gene>
<dbReference type="GO" id="GO:0046873">
    <property type="term" value="F:metal ion transmembrane transporter activity"/>
    <property type="evidence" value="ECO:0007669"/>
    <property type="project" value="InterPro"/>
</dbReference>
<feature type="region of interest" description="Disordered" evidence="5">
    <location>
        <begin position="603"/>
        <end position="642"/>
    </location>
</feature>
<feature type="region of interest" description="Disordered" evidence="5">
    <location>
        <begin position="117"/>
        <end position="145"/>
    </location>
</feature>
<dbReference type="InterPro" id="IPR058348">
    <property type="entry name" value="DUF8035"/>
</dbReference>
<feature type="compositionally biased region" description="Basic and acidic residues" evidence="5">
    <location>
        <begin position="624"/>
        <end position="633"/>
    </location>
</feature>
<evidence type="ECO:0000259" key="7">
    <source>
        <dbReference type="Pfam" id="PF26118"/>
    </source>
</evidence>
<dbReference type="AlphaFoldDB" id="A0A395MAW0"/>
<evidence type="ECO:0000256" key="1">
    <source>
        <dbReference type="ARBA" id="ARBA00004141"/>
    </source>
</evidence>
<dbReference type="InterPro" id="IPR002523">
    <property type="entry name" value="MgTranspt_CorA/ZnTranspt_ZntB"/>
</dbReference>
<feature type="region of interest" description="Disordered" evidence="5">
    <location>
        <begin position="1"/>
        <end position="63"/>
    </location>
</feature>
<reference evidence="8 9" key="1">
    <citation type="journal article" date="2018" name="PLoS Pathog.">
        <title>Evolution of structural diversity of trichothecenes, a family of toxins produced by plant pathogenic and entomopathogenic fungi.</title>
        <authorList>
            <person name="Proctor R.H."/>
            <person name="McCormick S.P."/>
            <person name="Kim H.S."/>
            <person name="Cardoza R.E."/>
            <person name="Stanley A.M."/>
            <person name="Lindo L."/>
            <person name="Kelly A."/>
            <person name="Brown D.W."/>
            <person name="Lee T."/>
            <person name="Vaughan M.M."/>
            <person name="Alexander N.J."/>
            <person name="Busman M."/>
            <person name="Gutierrez S."/>
        </authorList>
    </citation>
    <scope>NUCLEOTIDE SEQUENCE [LARGE SCALE GENOMIC DNA]</scope>
    <source>
        <strain evidence="8 9">NRRL 13405</strain>
    </source>
</reference>
<dbReference type="Proteomes" id="UP000265631">
    <property type="component" value="Unassembled WGS sequence"/>
</dbReference>
<organism evidence="8 9">
    <name type="scientific">Fusarium flagelliforme</name>
    <dbReference type="NCBI Taxonomy" id="2675880"/>
    <lineage>
        <taxon>Eukaryota</taxon>
        <taxon>Fungi</taxon>
        <taxon>Dikarya</taxon>
        <taxon>Ascomycota</taxon>
        <taxon>Pezizomycotina</taxon>
        <taxon>Sordariomycetes</taxon>
        <taxon>Hypocreomycetidae</taxon>
        <taxon>Hypocreales</taxon>
        <taxon>Nectriaceae</taxon>
        <taxon>Fusarium</taxon>
        <taxon>Fusarium incarnatum-equiseti species complex</taxon>
    </lineage>
</organism>
<name>A0A395MAW0_9HYPO</name>
<keyword evidence="4 6" id="KW-0472">Membrane</keyword>
<dbReference type="Pfam" id="PF01544">
    <property type="entry name" value="CorA"/>
    <property type="match status" value="1"/>
</dbReference>
<comment type="caution">
    <text evidence="8">The sequence shown here is derived from an EMBL/GenBank/DDBJ whole genome shotgun (WGS) entry which is preliminary data.</text>
</comment>
<protein>
    <submittedName>
        <fullName evidence="8">Mg2+ transporter</fullName>
    </submittedName>
</protein>
<feature type="transmembrane region" description="Helical" evidence="6">
    <location>
        <begin position="1141"/>
        <end position="1162"/>
    </location>
</feature>
<keyword evidence="3 6" id="KW-1133">Transmembrane helix</keyword>
<comment type="subcellular location">
    <subcellularLocation>
        <location evidence="1">Membrane</location>
        <topology evidence="1">Multi-pass membrane protein</topology>
    </subcellularLocation>
</comment>
<keyword evidence="2 6" id="KW-0812">Transmembrane</keyword>
<evidence type="ECO:0000256" key="2">
    <source>
        <dbReference type="ARBA" id="ARBA00022692"/>
    </source>
</evidence>
<feature type="compositionally biased region" description="Polar residues" evidence="5">
    <location>
        <begin position="134"/>
        <end position="145"/>
    </location>
</feature>
<feature type="domain" description="DUF8035" evidence="7">
    <location>
        <begin position="58"/>
        <end position="111"/>
    </location>
</feature>
<feature type="transmembrane region" description="Helical" evidence="6">
    <location>
        <begin position="1107"/>
        <end position="1129"/>
    </location>
</feature>
<proteinExistence type="predicted"/>
<evidence type="ECO:0000256" key="5">
    <source>
        <dbReference type="SAM" id="MobiDB-lite"/>
    </source>
</evidence>
<evidence type="ECO:0000256" key="3">
    <source>
        <dbReference type="ARBA" id="ARBA00022989"/>
    </source>
</evidence>
<evidence type="ECO:0000256" key="6">
    <source>
        <dbReference type="SAM" id="Phobius"/>
    </source>
</evidence>
<dbReference type="InterPro" id="IPR045863">
    <property type="entry name" value="CorA_TM1_TM2"/>
</dbReference>
<dbReference type="Gene3D" id="1.20.58.340">
    <property type="entry name" value="Magnesium transport protein CorA, transmembrane region"/>
    <property type="match status" value="1"/>
</dbReference>
<feature type="compositionally biased region" description="Low complexity" evidence="5">
    <location>
        <begin position="28"/>
        <end position="54"/>
    </location>
</feature>
<dbReference type="EMBL" id="PXXK01000381">
    <property type="protein sequence ID" value="RFN45024.1"/>
    <property type="molecule type" value="Genomic_DNA"/>
</dbReference>
<keyword evidence="9" id="KW-1185">Reference proteome</keyword>
<dbReference type="SUPFAM" id="SSF144083">
    <property type="entry name" value="Magnesium transport protein CorA, transmembrane region"/>
    <property type="match status" value="1"/>
</dbReference>
<evidence type="ECO:0000256" key="4">
    <source>
        <dbReference type="ARBA" id="ARBA00023136"/>
    </source>
</evidence>
<sequence length="1249" mass="140521">MEEPVSPVTIQVDRMSRPDITSRHPSRSRSPSMSHLTDVSSGSSSAGDASTNGSEYPKRGRTRIPSKLVSKRAIIDLGYPFFEEGNIVIIQKALGQDNVDELLKLSEDYKKVEEEIRAQRGGQQIPVGHEDDVSTQGNNGNSSKRPCTEQVLISGVLGLNTNGLQWNSELTSLNGQDPWTKPKTLLENSTVSAELFNIHAAEYYQDQTKTHKVTLLCPNRPHTPEEKADLVKMRWLLFFGIENSGVQDLVTHCPYLSTKLKSVALAVLREVDRQRSITSESKSQVESGTIVRYVGHTSKSLRLYEGEPTRDTQPVIFISTPSLAIPSRNPLTSLVHNRSAKTLLESLYGYEAGSVRQPPFGAPRLRDQGDKTARTLQVPETWFLLIGSDILISLSELSSQELGSGNITVDRRLSGSTPGIYTVRVVDNARMCKYHVVIERDCNYVRKNFIKHAAGLAQDHDKSADEYTLTDDQQRPVGPSAWLDLMTSGEVENRVFGLQTLATESSPQKKREFLALSAKLLKNGYVPRDINSSDHRMIHLPVVREAEGELILKDRGKTYEDSRLDASAGGIDDHTPLQVTNRRPISYTGWNRQRDMEVTEDTYRNSVQGDDGPEDGAGLFDYRFIPRPDRGDDADSLDGSLSEDTASDFEWEADPGDHESTSEAVPLNQLPPATGIVGANIVPFLTWRLSWDTNERTLEDSDRALIHLLNRIHGSLEDMDLILRHIYLSSVSPQRFTTTSRVTVSPLISSVRKGTDENSPSGQCKHCDEQLEYSSPYSALNHIHTDHLQCKHPLGGSRVLDDPCLGWVQWYGFGDSEDESVISTVVTLIEDLTDFHAKAHDIHVSVSGPFDEKQGPESRPHLLRNLVRCFEAIVGKMVLTAKELSWMNRTRLRNAITDGNPPLSIPLSRIRLQRIELDRTLLESFNLTKRDVMVLGTTHDDIDRLIISPIGSEFLLCTLLSNLQNNTILQDTGRSIDIIKHYRKVSTGLRFSAVRNPKRQRFLEISALEEQLDAIRAIQGVQGRLMDAYRTILDPDFFATASTDWAYLKDRKAMFPLERTQLDLQVRKLAEDGKTLEGLRHIAQSTRHDMKQIIEVLEEGHGKAIRVFTFVTLFFLPLSFVTSFFGMNTRDIRDTEWDQRLFWSSAVPVTALVLALALIYGYKWEEVTELFKKTFSNQDLPQLHDISEQDLMPLSAEASAESEKMPRLQPASTHRTPWIHGLAYVRKRQKSKINKSDVQRQETFDSLLV</sequence>
<evidence type="ECO:0000313" key="8">
    <source>
        <dbReference type="EMBL" id="RFN45024.1"/>
    </source>
</evidence>
<dbReference type="STRING" id="2594813.A0A395MAW0"/>
<accession>A0A395MAW0</accession>
<dbReference type="Pfam" id="PF26118">
    <property type="entry name" value="DUF8035"/>
    <property type="match status" value="1"/>
</dbReference>
<dbReference type="GO" id="GO:0016020">
    <property type="term" value="C:membrane"/>
    <property type="evidence" value="ECO:0007669"/>
    <property type="project" value="UniProtKB-SubCell"/>
</dbReference>